<name>A0A928GJI3_XYLRU</name>
<dbReference type="Gene3D" id="2.180.10.10">
    <property type="entry name" value="RHS repeat-associated core"/>
    <property type="match status" value="1"/>
</dbReference>
<protein>
    <recommendedName>
        <fullName evidence="3">YD repeat-containing protein</fullName>
    </recommendedName>
</protein>
<evidence type="ECO:0000313" key="2">
    <source>
        <dbReference type="Proteomes" id="UP000763088"/>
    </source>
</evidence>
<dbReference type="NCBIfam" id="TIGR01643">
    <property type="entry name" value="YD_repeat_2x"/>
    <property type="match status" value="1"/>
</dbReference>
<dbReference type="AlphaFoldDB" id="A0A928GJI3"/>
<proteinExistence type="predicted"/>
<dbReference type="EMBL" id="SUYD01000015">
    <property type="protein sequence ID" value="MBE6267093.1"/>
    <property type="molecule type" value="Genomic_DNA"/>
</dbReference>
<reference evidence="1" key="1">
    <citation type="submission" date="2019-04" db="EMBL/GenBank/DDBJ databases">
        <title>Evolution of Biomass-Degrading Anaerobic Consortia Revealed by Metagenomics.</title>
        <authorList>
            <person name="Peng X."/>
        </authorList>
    </citation>
    <scope>NUCLEOTIDE SEQUENCE</scope>
    <source>
        <strain evidence="1">SIG141</strain>
    </source>
</reference>
<dbReference type="InterPro" id="IPR006530">
    <property type="entry name" value="YD"/>
</dbReference>
<evidence type="ECO:0008006" key="3">
    <source>
        <dbReference type="Google" id="ProtNLM"/>
    </source>
</evidence>
<evidence type="ECO:0000313" key="1">
    <source>
        <dbReference type="EMBL" id="MBE6267093.1"/>
    </source>
</evidence>
<sequence length="1051" mass="118418">MITRNSLLSNLLLFCLVFTGIPVFAETYNLSFPQDSANIPQDSVGIKKKKKVKSSNSADIIIPSVPASPQATAFQRVGEYKVNNASGTPDISIPLYELDHHGYKIPITLRYLPTPLKHGYNYDVTGHGWTLNMGSCISRTIESSPDERFDFKLNTYPIDRDFSLRDDRDKIGEFIELCDLGRDRFNATLPNGESFSFFITNYGGNTSVVAGAQGYDIQFALSSDKHITSFTVYDKSGVQYLFDKTETSICETRQTNGVEVAWYLSRIIIPNVSEAICYSYDKNIKQNGGHGANEPMLIMKRLWGFTADYNKLMFTYNKVDTWTHYQTRLLTKISFGPTVVDFNYVDESTSTTYNNLASISIKDGQAEVRKATFDYTYLYPSGKLAILNKLTITGRQGTTDKLVYKFLNHPALAIYGTDHWGYGNSVGGNNDYHLRQIANMNFYTEYRGEPLSNYLDASGLPGSAIALDPDDFGLQQKAKLMYDITGPDPREPGTPETHGILSSIIYPTGGRTVFEFENHRFITATDEKGNYVPTKKKRRIIKAGGFRIKSITNYTSDGIISDVKEYRYGPTNQEVISKNLNLPTIAGAGSDEHIGYGEPVVDPNIYTYTQIKSSSDVISRISRMLIGKSYPYDFSGLANFNGKSGYQCSFSPLHFRSLLQGRDPVVYSEITEYHGHMGENISPQSTSGKTVYEYQIYDNTGTVPDSVYNVPLRWEGNMLLVEGSAYKKDYLTKKTDYFFYYYSGKYYPTTLQTETYKYNLYHRTASNYILSNNFDSSWYQYYLNSGNGHETFRIGYVLNPISVGSYQMIEKKVTRDGITTTEQTAYNSYGLMTSQSFTGAKPHTTTITYPVSGNSDIENKLCSKHMYSSVMKSQTKSTGYIPYDVSGYTIDYTNTDYPQPFRLNKQLVVDGVSKGFEEDVTVTEYTSNGNPREVVDRSGIYTTYVWGYNDRYLKAEIKNARLSTVNSALSALSGNVDGLRTHSSLTNAMVTTWTYLPLVGVTCQTDPSGVSTYYDYDGLGRLKEVYRYQGNVMSAANKRILNQYTYHTKTK</sequence>
<dbReference type="Proteomes" id="UP000763088">
    <property type="component" value="Unassembled WGS sequence"/>
</dbReference>
<gene>
    <name evidence="1" type="ORF">E7102_11625</name>
</gene>
<comment type="caution">
    <text evidence="1">The sequence shown here is derived from an EMBL/GenBank/DDBJ whole genome shotgun (WGS) entry which is preliminary data.</text>
</comment>
<organism evidence="1 2">
    <name type="scientific">Xylanibacter ruminicola</name>
    <name type="common">Prevotella ruminicola</name>
    <dbReference type="NCBI Taxonomy" id="839"/>
    <lineage>
        <taxon>Bacteria</taxon>
        <taxon>Pseudomonadati</taxon>
        <taxon>Bacteroidota</taxon>
        <taxon>Bacteroidia</taxon>
        <taxon>Bacteroidales</taxon>
        <taxon>Prevotellaceae</taxon>
        <taxon>Xylanibacter</taxon>
    </lineage>
</organism>
<accession>A0A928GJI3</accession>